<gene>
    <name evidence="2" type="ORF">H9862_04320</name>
</gene>
<keyword evidence="1" id="KW-0812">Transmembrane</keyword>
<dbReference type="AlphaFoldDB" id="A0A9D1VB99"/>
<feature type="transmembrane region" description="Helical" evidence="1">
    <location>
        <begin position="224"/>
        <end position="246"/>
    </location>
</feature>
<keyword evidence="1" id="KW-1133">Transmembrane helix</keyword>
<evidence type="ECO:0000313" key="2">
    <source>
        <dbReference type="EMBL" id="HIX19812.1"/>
    </source>
</evidence>
<evidence type="ECO:0000256" key="1">
    <source>
        <dbReference type="SAM" id="Phobius"/>
    </source>
</evidence>
<organism evidence="2 3">
    <name type="scientific">Candidatus Akkermansia intestinigallinarum</name>
    <dbReference type="NCBI Taxonomy" id="2838431"/>
    <lineage>
        <taxon>Bacteria</taxon>
        <taxon>Pseudomonadati</taxon>
        <taxon>Verrucomicrobiota</taxon>
        <taxon>Verrucomicrobiia</taxon>
        <taxon>Verrucomicrobiales</taxon>
        <taxon>Akkermansiaceae</taxon>
        <taxon>Akkermansia</taxon>
    </lineage>
</organism>
<dbReference type="EMBL" id="DXFQ01000072">
    <property type="protein sequence ID" value="HIX19812.1"/>
    <property type="molecule type" value="Genomic_DNA"/>
</dbReference>
<name>A0A9D1VB99_9BACT</name>
<evidence type="ECO:0000313" key="3">
    <source>
        <dbReference type="Proteomes" id="UP000823964"/>
    </source>
</evidence>
<comment type="caution">
    <text evidence="2">The sequence shown here is derived from an EMBL/GenBank/DDBJ whole genome shotgun (WGS) entry which is preliminary data.</text>
</comment>
<feature type="transmembrane region" description="Helical" evidence="1">
    <location>
        <begin position="327"/>
        <end position="351"/>
    </location>
</feature>
<sequence length="364" mass="38344">MFLAWRLLTGRGRRGLLLICLLGVLLSVAGQVVVGGVMQGMIREVENGLRAYCPHLMLRSSVWTPEQLEALPEVRRASRGTAGMALVDGALCSYVASLPLAAWPEGERLALDDDCCVISATCAERLGEPLELVMRFGAGEADERRLRVVDVFHVPGRMKSPDVVCFGALPGPSVIGLELEPWGDADELAELITRRDASALLPALWDGNAGWLGVLAQLRASLSFLFAAGVLASAFCACALLMVGALQRRGSMAAYLAIGATPRALAAVYAWQALLLMAAAVPAGLLLGHGLLLGREGLARVFEFCGMGMYDAQALDMPLPAAMWPGLYAYAALTSCLALAFSVLPAALVALRSATPRALAGSAL</sequence>
<protein>
    <submittedName>
        <fullName evidence="2">Uncharacterized protein</fullName>
    </submittedName>
</protein>
<accession>A0A9D1VB99</accession>
<proteinExistence type="predicted"/>
<dbReference type="Proteomes" id="UP000823964">
    <property type="component" value="Unassembled WGS sequence"/>
</dbReference>
<keyword evidence="1" id="KW-0472">Membrane</keyword>
<reference evidence="2" key="2">
    <citation type="submission" date="2021-04" db="EMBL/GenBank/DDBJ databases">
        <authorList>
            <person name="Gilroy R."/>
        </authorList>
    </citation>
    <scope>NUCLEOTIDE SEQUENCE</scope>
    <source>
        <strain evidence="2">14975</strain>
    </source>
</reference>
<feature type="transmembrane region" description="Helical" evidence="1">
    <location>
        <begin position="267"/>
        <end position="292"/>
    </location>
</feature>
<reference evidence="2" key="1">
    <citation type="journal article" date="2021" name="PeerJ">
        <title>Extensive microbial diversity within the chicken gut microbiome revealed by metagenomics and culture.</title>
        <authorList>
            <person name="Gilroy R."/>
            <person name="Ravi A."/>
            <person name="Getino M."/>
            <person name="Pursley I."/>
            <person name="Horton D.L."/>
            <person name="Alikhan N.F."/>
            <person name="Baker D."/>
            <person name="Gharbi K."/>
            <person name="Hall N."/>
            <person name="Watson M."/>
            <person name="Adriaenssens E.M."/>
            <person name="Foster-Nyarko E."/>
            <person name="Jarju S."/>
            <person name="Secka A."/>
            <person name="Antonio M."/>
            <person name="Oren A."/>
            <person name="Chaudhuri R.R."/>
            <person name="La Ragione R."/>
            <person name="Hildebrand F."/>
            <person name="Pallen M.J."/>
        </authorList>
    </citation>
    <scope>NUCLEOTIDE SEQUENCE</scope>
    <source>
        <strain evidence="2">14975</strain>
    </source>
</reference>